<dbReference type="Proteomes" id="UP000830167">
    <property type="component" value="Chromosome"/>
</dbReference>
<keyword evidence="1" id="KW-0175">Coiled coil</keyword>
<evidence type="ECO:0000313" key="3">
    <source>
        <dbReference type="Proteomes" id="UP000830167"/>
    </source>
</evidence>
<dbReference type="RefSeq" id="WP_347436015.1">
    <property type="nucleotide sequence ID" value="NZ_CP089291.1"/>
</dbReference>
<accession>A0ABY4CJJ1</accession>
<dbReference type="EMBL" id="CP089291">
    <property type="protein sequence ID" value="UOF89328.1"/>
    <property type="molecule type" value="Genomic_DNA"/>
</dbReference>
<evidence type="ECO:0000313" key="2">
    <source>
        <dbReference type="EMBL" id="UOF89328.1"/>
    </source>
</evidence>
<sequence>MESFDQWFRYPFQNTSMNSQMSHRESFEKLKFLQNEVEHLKNQLMKLQEQVDGANLRIQLLEETAYQNQLSITAETSIRSRNQPTLKTLRTIKRR</sequence>
<evidence type="ECO:0000256" key="1">
    <source>
        <dbReference type="SAM" id="Coils"/>
    </source>
</evidence>
<protein>
    <submittedName>
        <fullName evidence="2">Uncharacterized protein</fullName>
    </submittedName>
</protein>
<proteinExistence type="predicted"/>
<name>A0ABY4CJJ1_9BACL</name>
<reference evidence="2" key="1">
    <citation type="submission" date="2021-12" db="EMBL/GenBank/DDBJ databases">
        <title>Alicyclobacillaceae gen. nov., sp. nov., isolated from chalcocite enrichment system.</title>
        <authorList>
            <person name="Jiang Z."/>
        </authorList>
    </citation>
    <scope>NUCLEOTIDE SEQUENCE</scope>
    <source>
        <strain evidence="2">MYW30-H2</strain>
    </source>
</reference>
<gene>
    <name evidence="2" type="ORF">LSG31_15660</name>
</gene>
<organism evidence="2 3">
    <name type="scientific">Fodinisporobacter ferrooxydans</name>
    <dbReference type="NCBI Taxonomy" id="2901836"/>
    <lineage>
        <taxon>Bacteria</taxon>
        <taxon>Bacillati</taxon>
        <taxon>Bacillota</taxon>
        <taxon>Bacilli</taxon>
        <taxon>Bacillales</taxon>
        <taxon>Alicyclobacillaceae</taxon>
        <taxon>Fodinisporobacter</taxon>
    </lineage>
</organism>
<keyword evidence="3" id="KW-1185">Reference proteome</keyword>
<feature type="coiled-coil region" evidence="1">
    <location>
        <begin position="23"/>
        <end position="64"/>
    </location>
</feature>